<evidence type="ECO:0000313" key="2">
    <source>
        <dbReference type="Proteomes" id="UP000554144"/>
    </source>
</evidence>
<sequence>MAKEGSVAPKERVNIVYKPSTGDAQEQVELPLKQLVIGDFTQKESETPVDERKPIQVDKDSFNDVLKGQGLGLTMAVPNRLSDKPVEDEQIPVTLKFENIRDFEPDAIVEQVPELRQLVELREALKALKGPLGNLPEFRKKLQALIQDEGARERLLGELGVQDADPDAQGKE</sequence>
<dbReference type="RefSeq" id="WP_130037338.1">
    <property type="nucleotide sequence ID" value="NZ_JACCEV010000001.1"/>
</dbReference>
<gene>
    <name evidence="1" type="primary">tssB</name>
    <name evidence="1" type="ORF">H0A62_05875</name>
</gene>
<dbReference type="AlphaFoldDB" id="A0A853H1L6"/>
<organism evidence="1 2">
    <name type="scientific">Pollutimonas harenae</name>
    <dbReference type="NCBI Taxonomy" id="657015"/>
    <lineage>
        <taxon>Bacteria</taxon>
        <taxon>Pseudomonadati</taxon>
        <taxon>Pseudomonadota</taxon>
        <taxon>Betaproteobacteria</taxon>
        <taxon>Burkholderiales</taxon>
        <taxon>Alcaligenaceae</taxon>
        <taxon>Pollutimonas</taxon>
    </lineage>
</organism>
<name>A0A853H1L6_9BURK</name>
<evidence type="ECO:0000313" key="1">
    <source>
        <dbReference type="EMBL" id="NYT85125.1"/>
    </source>
</evidence>
<dbReference type="InterPro" id="IPR008312">
    <property type="entry name" value="T6SS_TssB1"/>
</dbReference>
<keyword evidence="2" id="KW-1185">Reference proteome</keyword>
<reference evidence="1 2" key="1">
    <citation type="submission" date="2020-07" db="EMBL/GenBank/DDBJ databases">
        <title>Taxonomic revisions and descriptions of new bacterial species based on genomic comparisons in the high-G+C-content subgroup of the family Alcaligenaceae.</title>
        <authorList>
            <person name="Szabo A."/>
            <person name="Felfoldi T."/>
        </authorList>
    </citation>
    <scope>NUCLEOTIDE SEQUENCE [LARGE SCALE GENOMIC DNA]</scope>
    <source>
        <strain evidence="1 2">DSM 25667</strain>
    </source>
</reference>
<dbReference type="Proteomes" id="UP000554144">
    <property type="component" value="Unassembled WGS sequence"/>
</dbReference>
<accession>A0A853H1L6</accession>
<dbReference type="NCBIfam" id="TIGR03358">
    <property type="entry name" value="VI_chp_5"/>
    <property type="match status" value="1"/>
</dbReference>
<dbReference type="OrthoDB" id="9789942at2"/>
<proteinExistence type="predicted"/>
<comment type="caution">
    <text evidence="1">The sequence shown here is derived from an EMBL/GenBank/DDBJ whole genome shotgun (WGS) entry which is preliminary data.</text>
</comment>
<dbReference type="Pfam" id="PF05591">
    <property type="entry name" value="T6SS_VipA"/>
    <property type="match status" value="1"/>
</dbReference>
<dbReference type="EMBL" id="JACCEV010000001">
    <property type="protein sequence ID" value="NYT85125.1"/>
    <property type="molecule type" value="Genomic_DNA"/>
</dbReference>
<dbReference type="PANTHER" id="PTHR35850">
    <property type="entry name" value="CYTOPLASMIC PROTEIN-RELATED"/>
    <property type="match status" value="1"/>
</dbReference>
<protein>
    <submittedName>
        <fullName evidence="1">Type VI secretion system contractile sheath small subunit</fullName>
    </submittedName>
</protein>
<dbReference type="PIRSF" id="PIRSF028301">
    <property type="entry name" value="UCP028301"/>
    <property type="match status" value="1"/>
</dbReference>
<dbReference type="PANTHER" id="PTHR35850:SF2">
    <property type="entry name" value="TYPE VI SECRETION SYSTEM CONTRACTILE SHEATH SMALL SUBUNIT"/>
    <property type="match status" value="1"/>
</dbReference>